<keyword evidence="4" id="KW-0472">Membrane</keyword>
<reference evidence="5" key="2">
    <citation type="submission" date="2022-06" db="UniProtKB">
        <authorList>
            <consortium name="EnsemblMetazoa"/>
        </authorList>
    </citation>
    <scope>IDENTIFICATION</scope>
    <source>
        <strain evidence="5">PS312</strain>
    </source>
</reference>
<dbReference type="InterPro" id="IPR000276">
    <property type="entry name" value="GPCR_Rhodpsn"/>
</dbReference>
<name>A0A2A6C3U7_PRIPA</name>
<keyword evidence="6" id="KW-1185">Reference proteome</keyword>
<dbReference type="GO" id="GO:0004930">
    <property type="term" value="F:G protein-coupled receptor activity"/>
    <property type="evidence" value="ECO:0007669"/>
    <property type="project" value="InterPro"/>
</dbReference>
<organism evidence="5 6">
    <name type="scientific">Pristionchus pacificus</name>
    <name type="common">Parasitic nematode worm</name>
    <dbReference type="NCBI Taxonomy" id="54126"/>
    <lineage>
        <taxon>Eukaryota</taxon>
        <taxon>Metazoa</taxon>
        <taxon>Ecdysozoa</taxon>
        <taxon>Nematoda</taxon>
        <taxon>Chromadorea</taxon>
        <taxon>Rhabditida</taxon>
        <taxon>Rhabditina</taxon>
        <taxon>Diplogasteromorpha</taxon>
        <taxon>Diplogasteroidea</taxon>
        <taxon>Neodiplogasteridae</taxon>
        <taxon>Pristionchus</taxon>
    </lineage>
</organism>
<dbReference type="InterPro" id="IPR017452">
    <property type="entry name" value="GPCR_Rhodpsn_7TM"/>
</dbReference>
<dbReference type="PANTHER" id="PTHR23360:SF5">
    <property type="entry name" value="G-PROTEIN COUPLED RECEPTORS FAMILY 1 PROFILE DOMAIN-CONTAINING PROTEIN"/>
    <property type="match status" value="1"/>
</dbReference>
<dbReference type="Gene3D" id="1.20.1070.10">
    <property type="entry name" value="Rhodopsin 7-helix transmembrane proteins"/>
    <property type="match status" value="1"/>
</dbReference>
<dbReference type="SUPFAM" id="SSF81321">
    <property type="entry name" value="Family A G protein-coupled receptor-like"/>
    <property type="match status" value="1"/>
</dbReference>
<gene>
    <name evidence="5" type="primary">WBGene00278696</name>
</gene>
<comment type="subcellular location">
    <subcellularLocation>
        <location evidence="1">Membrane</location>
    </subcellularLocation>
</comment>
<proteinExistence type="predicted"/>
<dbReference type="Pfam" id="PF10320">
    <property type="entry name" value="7TM_GPCR_Srsx"/>
    <property type="match status" value="1"/>
</dbReference>
<accession>A0A2A6C3U7</accession>
<evidence type="ECO:0000256" key="3">
    <source>
        <dbReference type="ARBA" id="ARBA00022989"/>
    </source>
</evidence>
<dbReference type="AlphaFoldDB" id="A0A2A6C3U7"/>
<protein>
    <submittedName>
        <fullName evidence="5">G protein-coupled receptor</fullName>
    </submittedName>
</protein>
<dbReference type="SMART" id="SM01381">
    <property type="entry name" value="7TM_GPCR_Srsx"/>
    <property type="match status" value="1"/>
</dbReference>
<reference evidence="6" key="1">
    <citation type="journal article" date="2008" name="Nat. Genet.">
        <title>The Pristionchus pacificus genome provides a unique perspective on nematode lifestyle and parasitism.</title>
        <authorList>
            <person name="Dieterich C."/>
            <person name="Clifton S.W."/>
            <person name="Schuster L.N."/>
            <person name="Chinwalla A."/>
            <person name="Delehaunty K."/>
            <person name="Dinkelacker I."/>
            <person name="Fulton L."/>
            <person name="Fulton R."/>
            <person name="Godfrey J."/>
            <person name="Minx P."/>
            <person name="Mitreva M."/>
            <person name="Roeseler W."/>
            <person name="Tian H."/>
            <person name="Witte H."/>
            <person name="Yang S.P."/>
            <person name="Wilson R.K."/>
            <person name="Sommer R.J."/>
        </authorList>
    </citation>
    <scope>NUCLEOTIDE SEQUENCE [LARGE SCALE GENOMIC DNA]</scope>
    <source>
        <strain evidence="6">PS312</strain>
    </source>
</reference>
<evidence type="ECO:0000256" key="4">
    <source>
        <dbReference type="ARBA" id="ARBA00023136"/>
    </source>
</evidence>
<evidence type="ECO:0000313" key="5">
    <source>
        <dbReference type="EnsemblMetazoa" id="PPA40327.1"/>
    </source>
</evidence>
<dbReference type="InterPro" id="IPR019424">
    <property type="entry name" value="7TM_GPCR_Srsx"/>
</dbReference>
<dbReference type="OrthoDB" id="5820127at2759"/>
<keyword evidence="2" id="KW-0812">Transmembrane</keyword>
<accession>A0A8R1UZ49</accession>
<dbReference type="PRINTS" id="PR00237">
    <property type="entry name" value="GPCRRHODOPSN"/>
</dbReference>
<keyword evidence="3" id="KW-1133">Transmembrane helix</keyword>
<evidence type="ECO:0000256" key="1">
    <source>
        <dbReference type="ARBA" id="ARBA00004370"/>
    </source>
</evidence>
<evidence type="ECO:0000256" key="2">
    <source>
        <dbReference type="ARBA" id="ARBA00022692"/>
    </source>
</evidence>
<dbReference type="InterPro" id="IPR047130">
    <property type="entry name" value="7TM_GPCR_Srsx_nematod"/>
</dbReference>
<dbReference type="EnsemblMetazoa" id="PPA40327.1">
    <property type="protein sequence ID" value="PPA40327.1"/>
    <property type="gene ID" value="WBGene00278696"/>
</dbReference>
<dbReference type="PANTHER" id="PTHR23360">
    <property type="entry name" value="G-PROTEIN COUPLED RECEPTORS FAMILY 1 PROFILE DOMAIN-CONTAINING PROTEIN-RELATED"/>
    <property type="match status" value="1"/>
</dbReference>
<dbReference type="PROSITE" id="PS50262">
    <property type="entry name" value="G_PROTEIN_RECEP_F1_2"/>
    <property type="match status" value="1"/>
</dbReference>
<evidence type="ECO:0000313" key="6">
    <source>
        <dbReference type="Proteomes" id="UP000005239"/>
    </source>
</evidence>
<dbReference type="Proteomes" id="UP000005239">
    <property type="component" value="Unassembled WGS sequence"/>
</dbReference>
<dbReference type="GO" id="GO:0016020">
    <property type="term" value="C:membrane"/>
    <property type="evidence" value="ECO:0007669"/>
    <property type="project" value="UniProtKB-SubCell"/>
</dbReference>
<sequence>MEDDNAIFLLALLYSFLVLFGFITNSLIIAATFSSKSLQSTCNILIAFCSFSDIIHMFGHLPKIIWIFTGRFFMSSYLCNTFQAIPLFGLSAGTFGILSIGVDRLISVLFPTFYTSKNPFRYLVSHAFVIILYFIGQCLLILSNFEDKQVICSPPEVYHGQAKENWAMISCIVYITSFIVYLIVWVQVRRKDGPNLRAFRSIFTVMVVVVFGWFTGMAGFLVVRLTTSLQGKDLYIAEELLGIPVNSSLFAKRLSDNAKKVLFSAHYRSIFRRQLRRVPILRDRFSSNNRTIKVSHTRSETIR</sequence>